<dbReference type="EMBL" id="KN818240">
    <property type="protein sequence ID" value="KIL65765.1"/>
    <property type="molecule type" value="Genomic_DNA"/>
</dbReference>
<proteinExistence type="predicted"/>
<organism evidence="1 2">
    <name type="scientific">Amanita muscaria (strain Koide BX008)</name>
    <dbReference type="NCBI Taxonomy" id="946122"/>
    <lineage>
        <taxon>Eukaryota</taxon>
        <taxon>Fungi</taxon>
        <taxon>Dikarya</taxon>
        <taxon>Basidiomycota</taxon>
        <taxon>Agaricomycotina</taxon>
        <taxon>Agaricomycetes</taxon>
        <taxon>Agaricomycetidae</taxon>
        <taxon>Agaricales</taxon>
        <taxon>Pluteineae</taxon>
        <taxon>Amanitaceae</taxon>
        <taxon>Amanita</taxon>
    </lineage>
</organism>
<evidence type="ECO:0000313" key="1">
    <source>
        <dbReference type="EMBL" id="KIL65765.1"/>
    </source>
</evidence>
<name>A0A0C2SR43_AMAMK</name>
<dbReference type="InParanoid" id="A0A0C2SR43"/>
<sequence length="53" mass="5957">MSRYHRQYAFSTSRQLKILTLSKKGAVAFKIWPGGKVGFHNGFTNGSAIRNVE</sequence>
<evidence type="ECO:0000313" key="2">
    <source>
        <dbReference type="Proteomes" id="UP000054549"/>
    </source>
</evidence>
<dbReference type="AlphaFoldDB" id="A0A0C2SR43"/>
<reference evidence="1 2" key="1">
    <citation type="submission" date="2014-04" db="EMBL/GenBank/DDBJ databases">
        <title>Evolutionary Origins and Diversification of the Mycorrhizal Mutualists.</title>
        <authorList>
            <consortium name="DOE Joint Genome Institute"/>
            <consortium name="Mycorrhizal Genomics Consortium"/>
            <person name="Kohler A."/>
            <person name="Kuo A."/>
            <person name="Nagy L.G."/>
            <person name="Floudas D."/>
            <person name="Copeland A."/>
            <person name="Barry K.W."/>
            <person name="Cichocki N."/>
            <person name="Veneault-Fourrey C."/>
            <person name="LaButti K."/>
            <person name="Lindquist E.A."/>
            <person name="Lipzen A."/>
            <person name="Lundell T."/>
            <person name="Morin E."/>
            <person name="Murat C."/>
            <person name="Riley R."/>
            <person name="Ohm R."/>
            <person name="Sun H."/>
            <person name="Tunlid A."/>
            <person name="Henrissat B."/>
            <person name="Grigoriev I.V."/>
            <person name="Hibbett D.S."/>
            <person name="Martin F."/>
        </authorList>
    </citation>
    <scope>NUCLEOTIDE SEQUENCE [LARGE SCALE GENOMIC DNA]</scope>
    <source>
        <strain evidence="1 2">Koide BX008</strain>
    </source>
</reference>
<accession>A0A0C2SR43</accession>
<gene>
    <name evidence="1" type="ORF">M378DRAFT_460330</name>
</gene>
<protein>
    <submittedName>
        <fullName evidence="1">Uncharacterized protein</fullName>
    </submittedName>
</protein>
<dbReference type="HOGENOM" id="CLU_3068132_0_0_1"/>
<keyword evidence="2" id="KW-1185">Reference proteome</keyword>
<dbReference type="Proteomes" id="UP000054549">
    <property type="component" value="Unassembled WGS sequence"/>
</dbReference>